<dbReference type="AlphaFoldDB" id="A0A2M9C4B3"/>
<dbReference type="SUPFAM" id="SSF51430">
    <property type="entry name" value="NAD(P)-linked oxidoreductase"/>
    <property type="match status" value="1"/>
</dbReference>
<dbReference type="InterPro" id="IPR036812">
    <property type="entry name" value="NAD(P)_OxRdtase_dom_sf"/>
</dbReference>
<dbReference type="GO" id="GO:0016491">
    <property type="term" value="F:oxidoreductase activity"/>
    <property type="evidence" value="ECO:0007669"/>
    <property type="project" value="InterPro"/>
</dbReference>
<reference evidence="2 3" key="1">
    <citation type="submission" date="2017-11" db="EMBL/GenBank/DDBJ databases">
        <title>Genomic Encyclopedia of Archaeal and Bacterial Type Strains, Phase II (KMG-II): From Individual Species to Whole Genera.</title>
        <authorList>
            <person name="Goeker M."/>
        </authorList>
    </citation>
    <scope>NUCLEOTIDE SEQUENCE [LARGE SCALE GENOMIC DNA]</scope>
    <source>
        <strain evidence="2 3">DSM 25625</strain>
    </source>
</reference>
<dbReference type="InterPro" id="IPR023210">
    <property type="entry name" value="NADP_OxRdtase_dom"/>
</dbReference>
<dbReference type="PANTHER" id="PTHR42686">
    <property type="entry name" value="GH17980P-RELATED"/>
    <property type="match status" value="1"/>
</dbReference>
<dbReference type="EMBL" id="PGFB01000001">
    <property type="protein sequence ID" value="PJJ65375.1"/>
    <property type="molecule type" value="Genomic_DNA"/>
</dbReference>
<dbReference type="InterPro" id="IPR020471">
    <property type="entry name" value="AKR"/>
</dbReference>
<dbReference type="CDD" id="cd19152">
    <property type="entry name" value="AKR_AKR15A"/>
    <property type="match status" value="1"/>
</dbReference>
<evidence type="ECO:0000313" key="2">
    <source>
        <dbReference type="EMBL" id="PJJ65375.1"/>
    </source>
</evidence>
<comment type="caution">
    <text evidence="2">The sequence shown here is derived from an EMBL/GenBank/DDBJ whole genome shotgun (WGS) entry which is preliminary data.</text>
</comment>
<dbReference type="OrthoDB" id="9768851at2"/>
<proteinExistence type="predicted"/>
<evidence type="ECO:0000259" key="1">
    <source>
        <dbReference type="Pfam" id="PF00248"/>
    </source>
</evidence>
<dbReference type="RefSeq" id="WP_100343279.1">
    <property type="nucleotide sequence ID" value="NZ_PGFB01000001.1"/>
</dbReference>
<gene>
    <name evidence="2" type="ORF">CLV54_0408</name>
</gene>
<protein>
    <submittedName>
        <fullName evidence="2">D-threo-aldose 1-dehydrogenase</fullName>
    </submittedName>
</protein>
<accession>A0A2M9C4B3</accession>
<feature type="domain" description="NADP-dependent oxidoreductase" evidence="1">
    <location>
        <begin position="14"/>
        <end position="313"/>
    </location>
</feature>
<dbReference type="PANTHER" id="PTHR42686:SF1">
    <property type="entry name" value="GH17980P-RELATED"/>
    <property type="match status" value="1"/>
</dbReference>
<dbReference type="Proteomes" id="UP000230161">
    <property type="component" value="Unassembled WGS sequence"/>
</dbReference>
<name>A0A2M9C4B3_9MICO</name>
<dbReference type="FunFam" id="3.20.20.100:FF:000039">
    <property type="entry name" value="Putative oxidoreductase"/>
    <property type="match status" value="1"/>
</dbReference>
<keyword evidence="3" id="KW-1185">Reference proteome</keyword>
<sequence length="331" mass="35999">MRTRVLTNGLELTELGVGMAQFGNLYRATTDEDSVAAVDAAWAGGIRYFDTAPHYGLGLSERRAGLALSSRPRDEFVLSTKVGRLIVDNPGGEGGRDTEGFDVPADKRRQWDFSRDGILRSIEESLTRLGLDRIDIAYLHDPDDFRDQATDEALPALVELRDQGVLRAIGAGMNQAELPAHFIRNSDVDVIMLAGRYTLLEQGALDDLLPLAVERGVGIVAAGVYNSGLLSANRVPADAHYNYEPAPAELIDRANRIAEVCERHGVTLPEAAVAFPLLHPAVVSVVLGARTAAQVESNFDRFDTPVPAQLWRDLHSEGLLPQGAFTSYLEN</sequence>
<evidence type="ECO:0000313" key="3">
    <source>
        <dbReference type="Proteomes" id="UP000230161"/>
    </source>
</evidence>
<dbReference type="Pfam" id="PF00248">
    <property type="entry name" value="Aldo_ket_red"/>
    <property type="match status" value="1"/>
</dbReference>
<organism evidence="2 3">
    <name type="scientific">Compostimonas suwonensis</name>
    <dbReference type="NCBI Taxonomy" id="1048394"/>
    <lineage>
        <taxon>Bacteria</taxon>
        <taxon>Bacillati</taxon>
        <taxon>Actinomycetota</taxon>
        <taxon>Actinomycetes</taxon>
        <taxon>Micrococcales</taxon>
        <taxon>Microbacteriaceae</taxon>
        <taxon>Compostimonas</taxon>
    </lineage>
</organism>
<dbReference type="GO" id="GO:0005829">
    <property type="term" value="C:cytosol"/>
    <property type="evidence" value="ECO:0007669"/>
    <property type="project" value="TreeGrafter"/>
</dbReference>
<dbReference type="Gene3D" id="3.20.20.100">
    <property type="entry name" value="NADP-dependent oxidoreductase domain"/>
    <property type="match status" value="1"/>
</dbReference>